<dbReference type="AlphaFoldDB" id="A0A7J7DWK8"/>
<dbReference type="InterPro" id="IPR034590">
    <property type="entry name" value="POLYCHOME/GIG1"/>
</dbReference>
<sequence length="262" mass="28837">MAEPRDRIIRPQDIAVEFARRRSSILGIFQDEPVSESSTSRSPLGTIRGELRGGLVRDGLRTQRAGNGPQTGILGTPRTGTGRARYVHRTPVTAGRENVPPMGSARRGRGRVTSSVLPSWYPRTPLRDITAVVRAIERRRARSGEVEGQEIESLGPQGQRFLISSPSLSGAQLEHDISTESPSAQRGKKSCPSSVGKLPKILRDITNESASGSESLTPQKKLLNSIDSVEKVVMEELQRLKRTPSAKRAEREKRVRTLMSMR</sequence>
<dbReference type="OrthoDB" id="1916775at2759"/>
<proteinExistence type="predicted"/>
<dbReference type="PANTHER" id="PTHR35119:SF1">
    <property type="entry name" value="PROTEIN POLYCHOME"/>
    <property type="match status" value="1"/>
</dbReference>
<protein>
    <recommendedName>
        <fullName evidence="4">Protein POLYCHOME-like</fullName>
    </recommendedName>
</protein>
<dbReference type="GO" id="GO:0005634">
    <property type="term" value="C:nucleus"/>
    <property type="evidence" value="ECO:0007669"/>
    <property type="project" value="InterPro"/>
</dbReference>
<evidence type="ECO:0000313" key="2">
    <source>
        <dbReference type="EMBL" id="KAF5750681.1"/>
    </source>
</evidence>
<name>A0A7J7DWK8_TRIWF</name>
<gene>
    <name evidence="2" type="ORF">HS088_TW03G01020</name>
</gene>
<reference evidence="2 3" key="1">
    <citation type="journal article" date="2020" name="Nat. Commun.">
        <title>Genome of Tripterygium wilfordii and identification of cytochrome P450 involved in triptolide biosynthesis.</title>
        <authorList>
            <person name="Tu L."/>
            <person name="Su P."/>
            <person name="Zhang Z."/>
            <person name="Gao L."/>
            <person name="Wang J."/>
            <person name="Hu T."/>
            <person name="Zhou J."/>
            <person name="Zhang Y."/>
            <person name="Zhao Y."/>
            <person name="Liu Y."/>
            <person name="Song Y."/>
            <person name="Tong Y."/>
            <person name="Lu Y."/>
            <person name="Yang J."/>
            <person name="Xu C."/>
            <person name="Jia M."/>
            <person name="Peters R.J."/>
            <person name="Huang L."/>
            <person name="Gao W."/>
        </authorList>
    </citation>
    <scope>NUCLEOTIDE SEQUENCE [LARGE SCALE GENOMIC DNA]</scope>
    <source>
        <strain evidence="3">cv. XIE 37</strain>
        <tissue evidence="2">Leaf</tissue>
    </source>
</reference>
<evidence type="ECO:0000256" key="1">
    <source>
        <dbReference type="SAM" id="MobiDB-lite"/>
    </source>
</evidence>
<dbReference type="FunCoup" id="A0A7J7DWK8">
    <property type="interactions" value="718"/>
</dbReference>
<feature type="region of interest" description="Disordered" evidence="1">
    <location>
        <begin position="60"/>
        <end position="82"/>
    </location>
</feature>
<accession>A0A7J7DWK8</accession>
<feature type="region of interest" description="Disordered" evidence="1">
    <location>
        <begin position="242"/>
        <end position="262"/>
    </location>
</feature>
<feature type="region of interest" description="Disordered" evidence="1">
    <location>
        <begin position="168"/>
        <end position="200"/>
    </location>
</feature>
<organism evidence="2 3">
    <name type="scientific">Tripterygium wilfordii</name>
    <name type="common">Thunder God vine</name>
    <dbReference type="NCBI Taxonomy" id="458696"/>
    <lineage>
        <taxon>Eukaryota</taxon>
        <taxon>Viridiplantae</taxon>
        <taxon>Streptophyta</taxon>
        <taxon>Embryophyta</taxon>
        <taxon>Tracheophyta</taxon>
        <taxon>Spermatophyta</taxon>
        <taxon>Magnoliopsida</taxon>
        <taxon>eudicotyledons</taxon>
        <taxon>Gunneridae</taxon>
        <taxon>Pentapetalae</taxon>
        <taxon>rosids</taxon>
        <taxon>fabids</taxon>
        <taxon>Celastrales</taxon>
        <taxon>Celastraceae</taxon>
        <taxon>Tripterygium</taxon>
    </lineage>
</organism>
<dbReference type="InParanoid" id="A0A7J7DWK8"/>
<evidence type="ECO:0000313" key="3">
    <source>
        <dbReference type="Proteomes" id="UP000593562"/>
    </source>
</evidence>
<dbReference type="PANTHER" id="PTHR35119">
    <property type="entry name" value="PROTEIN POLYCHOME"/>
    <property type="match status" value="1"/>
</dbReference>
<dbReference type="EMBL" id="JAAARO010000003">
    <property type="protein sequence ID" value="KAF5750681.1"/>
    <property type="molecule type" value="Genomic_DNA"/>
</dbReference>
<dbReference type="Proteomes" id="UP000593562">
    <property type="component" value="Unassembled WGS sequence"/>
</dbReference>
<dbReference type="GO" id="GO:0051783">
    <property type="term" value="P:regulation of nuclear division"/>
    <property type="evidence" value="ECO:0007669"/>
    <property type="project" value="InterPro"/>
</dbReference>
<evidence type="ECO:0008006" key="4">
    <source>
        <dbReference type="Google" id="ProtNLM"/>
    </source>
</evidence>
<keyword evidence="3" id="KW-1185">Reference proteome</keyword>
<comment type="caution">
    <text evidence="2">The sequence shown here is derived from an EMBL/GenBank/DDBJ whole genome shotgun (WGS) entry which is preliminary data.</text>
</comment>